<dbReference type="PANTHER" id="PTHR34917">
    <property type="entry name" value="RBPJ-INTERACTING AND TUBULIN-ASSOCIATED PROTEIN 1"/>
    <property type="match status" value="1"/>
</dbReference>
<evidence type="ECO:0000256" key="7">
    <source>
        <dbReference type="ARBA" id="ARBA00022902"/>
    </source>
</evidence>
<dbReference type="GeneID" id="115480538"/>
<comment type="similarity">
    <text evidence="3">Belongs to the RITA family.</text>
</comment>
<dbReference type="GO" id="GO:0045746">
    <property type="term" value="P:negative regulation of Notch signaling pathway"/>
    <property type="evidence" value="ECO:0007669"/>
    <property type="project" value="TreeGrafter"/>
</dbReference>
<dbReference type="RefSeq" id="XP_030075149.1">
    <property type="nucleotide sequence ID" value="XM_030219289.1"/>
</dbReference>
<evidence type="ECO:0000256" key="8">
    <source>
        <dbReference type="ARBA" id="ARBA00022976"/>
    </source>
</evidence>
<dbReference type="GO" id="GO:0007399">
    <property type="term" value="P:nervous system development"/>
    <property type="evidence" value="ECO:0007669"/>
    <property type="project" value="UniProtKB-KW"/>
</dbReference>
<evidence type="ECO:0000256" key="10">
    <source>
        <dbReference type="ARBA" id="ARBA00024957"/>
    </source>
</evidence>
<dbReference type="PANTHER" id="PTHR34917:SF1">
    <property type="entry name" value="RBPJ-INTERACTING AND TUBULIN-ASSOCIATED PROTEIN 1"/>
    <property type="match status" value="1"/>
</dbReference>
<dbReference type="Proteomes" id="UP000515156">
    <property type="component" value="Chromosome 11"/>
</dbReference>
<dbReference type="RefSeq" id="XP_030075150.1">
    <property type="nucleotide sequence ID" value="XM_030219290.1"/>
</dbReference>
<name>A0A6P7Z716_9AMPH</name>
<organism evidence="13 18">
    <name type="scientific">Microcaecilia unicolor</name>
    <dbReference type="NCBI Taxonomy" id="1415580"/>
    <lineage>
        <taxon>Eukaryota</taxon>
        <taxon>Metazoa</taxon>
        <taxon>Chordata</taxon>
        <taxon>Craniata</taxon>
        <taxon>Vertebrata</taxon>
        <taxon>Euteleostomi</taxon>
        <taxon>Amphibia</taxon>
        <taxon>Gymnophiona</taxon>
        <taxon>Siphonopidae</taxon>
        <taxon>Microcaecilia</taxon>
    </lineage>
</organism>
<dbReference type="Pfam" id="PF17066">
    <property type="entry name" value="RITA"/>
    <property type="match status" value="1"/>
</dbReference>
<evidence type="ECO:0000256" key="2">
    <source>
        <dbReference type="ARBA" id="ARBA00004496"/>
    </source>
</evidence>
<dbReference type="InterPro" id="IPR031418">
    <property type="entry name" value="RITA1"/>
</dbReference>
<dbReference type="OrthoDB" id="10061257at2759"/>
<evidence type="ECO:0000256" key="4">
    <source>
        <dbReference type="ARBA" id="ARBA00011667"/>
    </source>
</evidence>
<reference evidence="14 16" key="2">
    <citation type="submission" date="2025-04" db="UniProtKB">
        <authorList>
            <consortium name="RefSeq"/>
        </authorList>
    </citation>
    <scope>IDENTIFICATION</scope>
</reference>
<evidence type="ECO:0000256" key="12">
    <source>
        <dbReference type="SAM" id="MobiDB-lite"/>
    </source>
</evidence>
<evidence type="ECO:0000256" key="3">
    <source>
        <dbReference type="ARBA" id="ARBA00010906"/>
    </source>
</evidence>
<comment type="subcellular location">
    <subcellularLocation>
        <location evidence="2">Cytoplasm</location>
    </subcellularLocation>
    <subcellularLocation>
        <location evidence="1">Nucleus</location>
    </subcellularLocation>
</comment>
<keyword evidence="6" id="KW-0963">Cytoplasm</keyword>
<evidence type="ECO:0000256" key="9">
    <source>
        <dbReference type="ARBA" id="ARBA00023242"/>
    </source>
</evidence>
<evidence type="ECO:0000313" key="17">
    <source>
        <dbReference type="RefSeq" id="XP_030075151.1"/>
    </source>
</evidence>
<keyword evidence="8" id="KW-0914">Notch signaling pathway</keyword>
<gene>
    <name evidence="14 15 16 17 18" type="primary">RITA1</name>
</gene>
<keyword evidence="9" id="KW-0539">Nucleus</keyword>
<evidence type="ECO:0000313" key="14">
    <source>
        <dbReference type="RefSeq" id="XP_030075148.1"/>
    </source>
</evidence>
<dbReference type="KEGG" id="muo:115480538"/>
<evidence type="ECO:0000313" key="16">
    <source>
        <dbReference type="RefSeq" id="XP_030075150.1"/>
    </source>
</evidence>
<dbReference type="RefSeq" id="XP_030075152.1">
    <property type="nucleotide sequence ID" value="XM_030219292.1"/>
</dbReference>
<feature type="compositionally biased region" description="Polar residues" evidence="12">
    <location>
        <begin position="230"/>
        <end position="242"/>
    </location>
</feature>
<dbReference type="CTD" id="84934"/>
<evidence type="ECO:0000313" key="13">
    <source>
        <dbReference type="Proteomes" id="UP000515156"/>
    </source>
</evidence>
<evidence type="ECO:0000313" key="15">
    <source>
        <dbReference type="RefSeq" id="XP_030075149.1"/>
    </source>
</evidence>
<sequence length="248" mass="28092">MSTDLKITGIQAFRSPHKGRSGYRVKSSTCFVDETLFSSPFRSGRVSVPEFDPPWAEKDTQQRPLLWSPQTPNGIIRDHNASKHLSPVSTSRKYRLKNCFPSYCDEMLFGPKKEEPEWEAPWVKKADKPKPRPLLWIPLSTPKLQSNRSAKQLPLKTVHLRSAMSNLADFRPEYKTAAFSQQPESALGSPNLNLECRQSLSPLQRETLSVSRPSPNHRPPARARSSSFSKCVTRTVPVNTGKSRPPWK</sequence>
<reference evidence="13" key="1">
    <citation type="submission" date="2024-06" db="UniProtKB">
        <authorList>
            <consortium name="RefSeq"/>
        </authorList>
    </citation>
    <scope>NUCLEOTIDE SEQUENCE [LARGE SCALE GENOMIC DNA]</scope>
</reference>
<accession>A0A6P7Z716</accession>
<dbReference type="RefSeq" id="XP_030075151.1">
    <property type="nucleotide sequence ID" value="XM_030219291.1"/>
</dbReference>
<dbReference type="RefSeq" id="XP_030075148.1">
    <property type="nucleotide sequence ID" value="XM_030219288.1"/>
</dbReference>
<dbReference type="GO" id="GO:0005737">
    <property type="term" value="C:cytoplasm"/>
    <property type="evidence" value="ECO:0007669"/>
    <property type="project" value="UniProtKB-SubCell"/>
</dbReference>
<evidence type="ECO:0000256" key="11">
    <source>
        <dbReference type="ARBA" id="ARBA00031318"/>
    </source>
</evidence>
<keyword evidence="7" id="KW-0524">Neurogenesis</keyword>
<dbReference type="GO" id="GO:0015631">
    <property type="term" value="F:tubulin binding"/>
    <property type="evidence" value="ECO:0007669"/>
    <property type="project" value="InterPro"/>
</dbReference>
<feature type="region of interest" description="Disordered" evidence="12">
    <location>
        <begin position="203"/>
        <end position="248"/>
    </location>
</feature>
<comment type="subunit">
    <text evidence="4">Interacts with RBPJ/RBPSUH.</text>
</comment>
<dbReference type="GO" id="GO:0007219">
    <property type="term" value="P:Notch signaling pathway"/>
    <property type="evidence" value="ECO:0007669"/>
    <property type="project" value="UniProtKB-KW"/>
</dbReference>
<evidence type="ECO:0000256" key="5">
    <source>
        <dbReference type="ARBA" id="ARBA00014447"/>
    </source>
</evidence>
<evidence type="ECO:0000313" key="18">
    <source>
        <dbReference type="RefSeq" id="XP_030075152.1"/>
    </source>
</evidence>
<proteinExistence type="inferred from homology"/>
<keyword evidence="13" id="KW-1185">Reference proteome</keyword>
<protein>
    <recommendedName>
        <fullName evidence="5">RBPJ-interacting and tubulin-associated protein 1</fullName>
    </recommendedName>
    <alternativeName>
        <fullName evidence="11">RBPJ-interacting and tubulin-associated protein</fullName>
    </alternativeName>
</protein>
<evidence type="ECO:0000256" key="6">
    <source>
        <dbReference type="ARBA" id="ARBA00022490"/>
    </source>
</evidence>
<evidence type="ECO:0000256" key="1">
    <source>
        <dbReference type="ARBA" id="ARBA00004123"/>
    </source>
</evidence>
<comment type="function">
    <text evidence="10">Tubulin-binding protein that acts as a negative regulator of Notch signaling pathway. Shuttles between the cytoplasm and the nucleus and mediates the nuclear export of RBPJ/RBPSUH, thereby preventing the interaction between RBPJ/RBPSUH and NICD product of Notch proteins (Notch intracellular domain), leading to down-regulate Notch-mediated transcription. May play a role in neurogenesis.</text>
</comment>
<dbReference type="GO" id="GO:0051168">
    <property type="term" value="P:nuclear export"/>
    <property type="evidence" value="ECO:0007669"/>
    <property type="project" value="InterPro"/>
</dbReference>
<dbReference type="GO" id="GO:0005634">
    <property type="term" value="C:nucleus"/>
    <property type="evidence" value="ECO:0007669"/>
    <property type="project" value="UniProtKB-SubCell"/>
</dbReference>
<dbReference type="AlphaFoldDB" id="A0A6P7Z716"/>